<feature type="region of interest" description="Disordered" evidence="1">
    <location>
        <begin position="226"/>
        <end position="273"/>
    </location>
</feature>
<dbReference type="Proteomes" id="UP001501585">
    <property type="component" value="Unassembled WGS sequence"/>
</dbReference>
<feature type="domain" description="Hint" evidence="3">
    <location>
        <begin position="273"/>
        <end position="375"/>
    </location>
</feature>
<gene>
    <name evidence="4" type="ORF">GCM10009799_12520</name>
</gene>
<feature type="transmembrane region" description="Helical" evidence="2">
    <location>
        <begin position="12"/>
        <end position="32"/>
    </location>
</feature>
<dbReference type="Gene3D" id="2.170.16.10">
    <property type="entry name" value="Hedgehog/Intein (Hint) domain"/>
    <property type="match status" value="1"/>
</dbReference>
<keyword evidence="5" id="KW-1185">Reference proteome</keyword>
<feature type="region of interest" description="Disordered" evidence="1">
    <location>
        <begin position="54"/>
        <end position="131"/>
    </location>
</feature>
<evidence type="ECO:0000256" key="1">
    <source>
        <dbReference type="SAM" id="MobiDB-lite"/>
    </source>
</evidence>
<proteinExistence type="predicted"/>
<dbReference type="SUPFAM" id="SSF51294">
    <property type="entry name" value="Hedgehog/intein (Hint) domain"/>
    <property type="match status" value="1"/>
</dbReference>
<dbReference type="CDD" id="cd00081">
    <property type="entry name" value="Hint"/>
    <property type="match status" value="1"/>
</dbReference>
<keyword evidence="2" id="KW-0472">Membrane</keyword>
<dbReference type="EMBL" id="BAAAPC010000004">
    <property type="protein sequence ID" value="GAA1988360.1"/>
    <property type="molecule type" value="Genomic_DNA"/>
</dbReference>
<organism evidence="4 5">
    <name type="scientific">Nocardiopsis rhodophaea</name>
    <dbReference type="NCBI Taxonomy" id="280238"/>
    <lineage>
        <taxon>Bacteria</taxon>
        <taxon>Bacillati</taxon>
        <taxon>Actinomycetota</taxon>
        <taxon>Actinomycetes</taxon>
        <taxon>Streptosporangiales</taxon>
        <taxon>Nocardiopsidaceae</taxon>
        <taxon>Nocardiopsis</taxon>
    </lineage>
</organism>
<dbReference type="InterPro" id="IPR003587">
    <property type="entry name" value="Hint_dom_N"/>
</dbReference>
<sequence length="537" mass="56867">MLRRIHDPDRGANMIEYAAVVLLVAAIFSAVMNAGIGDRVAAGIEQALAGIYGEESGNKSGPTDLADNDASPDDATEQGAKITGTPEGSATREYARTRGTDAPTDENGEPLNLAPDSEVTPEGLGEINDDDPPVERFLDALADGAGNDASGAVDGFWSLLTDPVGTASDAVDAIVEDPVGLILSEEFRDAWKNGDWPAAFGYGLWDVGTTLVGGVGLILKASKALSKAPTGNGAKPPEGSDTDKDGGKQPDKEDSSDSEKNDGDKNTAGCSTGNSFLPGTPVLLADGTTSPIEDVAVGHAVWAFDPLTGEEGPRPVTATITGSGEKTLVDITIVDDEGDTGSVTATDGHPFWVPETAEWVNAIDLEPGTWLRTSGGTWAKVTAVENRIVTNQQVHNLTVQDLNTYYVRAGAAEALTHNEECFKFDEQTWNERDDTDGIEHSSDRHDETGDRYRPGKDSVWESEIDNKKKAELANATKDMEGTIQKNPKGDVVAYEVDAGKPIGKNHDGSHTSTYTVIRDRWTGDLVTIHPGPIERPS</sequence>
<dbReference type="InterPro" id="IPR036844">
    <property type="entry name" value="Hint_dom_sf"/>
</dbReference>
<accession>A0ABN2SKP4</accession>
<evidence type="ECO:0000259" key="3">
    <source>
        <dbReference type="SMART" id="SM00306"/>
    </source>
</evidence>
<evidence type="ECO:0000313" key="5">
    <source>
        <dbReference type="Proteomes" id="UP001501585"/>
    </source>
</evidence>
<feature type="compositionally biased region" description="Acidic residues" evidence="1">
    <location>
        <begin position="66"/>
        <end position="76"/>
    </location>
</feature>
<dbReference type="Pfam" id="PF07591">
    <property type="entry name" value="PT-HINT"/>
    <property type="match status" value="1"/>
</dbReference>
<name>A0ABN2SKP4_9ACTN</name>
<reference evidence="4 5" key="1">
    <citation type="journal article" date="2019" name="Int. J. Syst. Evol. Microbiol.">
        <title>The Global Catalogue of Microorganisms (GCM) 10K type strain sequencing project: providing services to taxonomists for standard genome sequencing and annotation.</title>
        <authorList>
            <consortium name="The Broad Institute Genomics Platform"/>
            <consortium name="The Broad Institute Genome Sequencing Center for Infectious Disease"/>
            <person name="Wu L."/>
            <person name="Ma J."/>
        </authorList>
    </citation>
    <scope>NUCLEOTIDE SEQUENCE [LARGE SCALE GENOMIC DNA]</scope>
    <source>
        <strain evidence="4 5">JCM 15313</strain>
    </source>
</reference>
<keyword evidence="2" id="KW-1133">Transmembrane helix</keyword>
<comment type="caution">
    <text evidence="4">The sequence shown here is derived from an EMBL/GenBank/DDBJ whole genome shotgun (WGS) entry which is preliminary data.</text>
</comment>
<evidence type="ECO:0000313" key="4">
    <source>
        <dbReference type="EMBL" id="GAA1988360.1"/>
    </source>
</evidence>
<keyword evidence="2" id="KW-0812">Transmembrane</keyword>
<protein>
    <recommendedName>
        <fullName evidence="3">Hint domain-containing protein</fullName>
    </recommendedName>
</protein>
<dbReference type="SMART" id="SM00306">
    <property type="entry name" value="HintN"/>
    <property type="match status" value="1"/>
</dbReference>
<evidence type="ECO:0000256" key="2">
    <source>
        <dbReference type="SAM" id="Phobius"/>
    </source>
</evidence>
<feature type="region of interest" description="Disordered" evidence="1">
    <location>
        <begin position="432"/>
        <end position="457"/>
    </location>
</feature>
<feature type="compositionally biased region" description="Basic and acidic residues" evidence="1">
    <location>
        <begin position="241"/>
        <end position="265"/>
    </location>
</feature>